<feature type="domain" description="HTH merR-type" evidence="2">
    <location>
        <begin position="10"/>
        <end position="78"/>
    </location>
</feature>
<proteinExistence type="predicted"/>
<evidence type="ECO:0000259" key="2">
    <source>
        <dbReference type="PROSITE" id="PS50937"/>
    </source>
</evidence>
<feature type="compositionally biased region" description="Low complexity" evidence="1">
    <location>
        <begin position="760"/>
        <end position="773"/>
    </location>
</feature>
<feature type="compositionally biased region" description="Acidic residues" evidence="1">
    <location>
        <begin position="862"/>
        <end position="881"/>
    </location>
</feature>
<feature type="region of interest" description="Disordered" evidence="1">
    <location>
        <begin position="371"/>
        <end position="427"/>
    </location>
</feature>
<feature type="region of interest" description="Disordered" evidence="1">
    <location>
        <begin position="638"/>
        <end position="1019"/>
    </location>
</feature>
<feature type="region of interest" description="Disordered" evidence="1">
    <location>
        <begin position="227"/>
        <end position="331"/>
    </location>
</feature>
<dbReference type="PROSITE" id="PS50937">
    <property type="entry name" value="HTH_MERR_2"/>
    <property type="match status" value="1"/>
</dbReference>
<evidence type="ECO:0000256" key="1">
    <source>
        <dbReference type="SAM" id="MobiDB-lite"/>
    </source>
</evidence>
<feature type="compositionally biased region" description="Acidic residues" evidence="1">
    <location>
        <begin position="931"/>
        <end position="945"/>
    </location>
</feature>
<evidence type="ECO:0000313" key="3">
    <source>
        <dbReference type="EMBL" id="SIS45034.1"/>
    </source>
</evidence>
<organism evidence="3 4">
    <name type="scientific">Rhodobacter aestuarii</name>
    <dbReference type="NCBI Taxonomy" id="453582"/>
    <lineage>
        <taxon>Bacteria</taxon>
        <taxon>Pseudomonadati</taxon>
        <taxon>Pseudomonadota</taxon>
        <taxon>Alphaproteobacteria</taxon>
        <taxon>Rhodobacterales</taxon>
        <taxon>Rhodobacter group</taxon>
        <taxon>Rhodobacter</taxon>
    </lineage>
</organism>
<keyword evidence="4" id="KW-1185">Reference proteome</keyword>
<dbReference type="STRING" id="453582.SAMN05421580_101413"/>
<feature type="region of interest" description="Disordered" evidence="1">
    <location>
        <begin position="139"/>
        <end position="166"/>
    </location>
</feature>
<feature type="compositionally biased region" description="Acidic residues" evidence="1">
    <location>
        <begin position="774"/>
        <end position="787"/>
    </location>
</feature>
<name>A0A1N7J6U6_9RHOB</name>
<feature type="compositionally biased region" description="Acidic residues" evidence="1">
    <location>
        <begin position="562"/>
        <end position="578"/>
    </location>
</feature>
<dbReference type="Pfam" id="PF13411">
    <property type="entry name" value="MerR_1"/>
    <property type="match status" value="1"/>
</dbReference>
<feature type="compositionally biased region" description="Acidic residues" evidence="1">
    <location>
        <begin position="523"/>
        <end position="540"/>
    </location>
</feature>
<feature type="compositionally biased region" description="Acidic residues" evidence="1">
    <location>
        <begin position="954"/>
        <end position="967"/>
    </location>
</feature>
<dbReference type="SMART" id="SM00422">
    <property type="entry name" value="HTH_MERR"/>
    <property type="match status" value="1"/>
</dbReference>
<feature type="compositionally biased region" description="Acidic residues" evidence="1">
    <location>
        <begin position="482"/>
        <end position="494"/>
    </location>
</feature>
<gene>
    <name evidence="3" type="ORF">SAMN05421580_101413</name>
</gene>
<dbReference type="Gene3D" id="1.10.1660.10">
    <property type="match status" value="1"/>
</dbReference>
<dbReference type="InterPro" id="IPR009061">
    <property type="entry name" value="DNA-bd_dom_put_sf"/>
</dbReference>
<feature type="compositionally biased region" description="Pro residues" evidence="1">
    <location>
        <begin position="736"/>
        <end position="746"/>
    </location>
</feature>
<protein>
    <submittedName>
        <fullName evidence="3">MerR HTH family regulatory protein</fullName>
    </submittedName>
</protein>
<evidence type="ECO:0000313" key="4">
    <source>
        <dbReference type="Proteomes" id="UP000186221"/>
    </source>
</evidence>
<sequence length="1126" mass="118788">MTKSAEAFRTISEVSELLDTPTHVLRFWETKFSQIKPVKRAGGRRYYRPNDVALIAGIKHMLQVDGLAIKEAQATLRKRGVKAVTAHGHELVDGAAAPEETVTETAADNTAAIETVAEAVAAPLQEGAEEAPFEGLETLENSPEENTAPAQETASVAPETPEDQELDQLQAAPESLALDDGAETTAEAAAFDAAADTIPEAATEPDIAVLDAPAPFEAPAEAFAPAQAPDADDTLEAPVENLFVEAEESPFAPQDVTPEAEESLAAEHEDEAPSLPEEDVEDAASEVSEIEDSAPFDAQTPPVTTDEAEVLPPQDASEPEADAPELSPEEAQAIAEAQAALEMARAEAAAVRAELKRLRAEAEAIRAAARAAQDAPAAEMPPPLLDPTLALGRTEDPEAEAEALETTGEPIEAETEDPPEMVAPAPKPDAFGFEAVLSEIVAEAVAEALLEASLEQPLAVPETQAEDTEPPEEDTPIAPILDEVDSEDLAAEPLEDSHLEAPEEQEIAFNAPDGEASPVLADMDLDPEPAEDALTEEEAASPEPQDTAFDLVFGRMPALEAEAEEVAEEAAPEEDEAAQDALTDAETTVETEVEIAATQELLTEAEEAAAFTEEAPAEAEPLADAAFATAPPLEDIAPREASTAPDEGLASEAGTAPFDAPALDTLPERTEVEVAEEDAAPEAKPVAEEEEAPTEDAACAAEVPVEPLAPVSEETAPEEEEAPPPLVFSRAARTPVPEPAPEPEPVPDFVFRRPRPAEPLPELTAALETTEPAEGVEEAATADDAAQEDAPVSEPIAELDAFEDPEALGAEDEIAELAALDAQEEALTAPEPEVSAEELSAPEPDAAPFIDAAPEPVADLPPEPEAEAEAEAEAEDPEPALDDSAYSFVAPRGPRHHPVEAPEPEQVQAAPKATQEWHQPSLFDYFPPEPPEPELLIEEELEPEPDQSFIAEDPAPEPEPEPEDALEADARDFAVLPEPDPEPEDAPLEAQPEPLEDMGAEPQPDAFDDAPSPLPPVEPFAAIIEALTPAQEPPEPAEVLPPPPDPLERVVSLILSGTAPLNQAIPTAGQIDPSVNPLGALKEGLGQFAPTMLSPIERMRLLSSHDRLMALQARLAQPPRPPPARR</sequence>
<feature type="region of interest" description="Disordered" evidence="1">
    <location>
        <begin position="562"/>
        <end position="589"/>
    </location>
</feature>
<feature type="compositionally biased region" description="Polar residues" evidence="1">
    <location>
        <begin position="139"/>
        <end position="154"/>
    </location>
</feature>
<feature type="compositionally biased region" description="Acidic residues" evidence="1">
    <location>
        <begin position="258"/>
        <end position="294"/>
    </location>
</feature>
<dbReference type="InterPro" id="IPR000551">
    <property type="entry name" value="MerR-type_HTH_dom"/>
</dbReference>
<feature type="compositionally biased region" description="Low complexity" evidence="1">
    <location>
        <begin position="851"/>
        <end position="860"/>
    </location>
</feature>
<dbReference type="GO" id="GO:0003677">
    <property type="term" value="F:DNA binding"/>
    <property type="evidence" value="ECO:0007669"/>
    <property type="project" value="InterPro"/>
</dbReference>
<dbReference type="GO" id="GO:0006355">
    <property type="term" value="P:regulation of DNA-templated transcription"/>
    <property type="evidence" value="ECO:0007669"/>
    <property type="project" value="InterPro"/>
</dbReference>
<dbReference type="SUPFAM" id="SSF46955">
    <property type="entry name" value="Putative DNA-binding domain"/>
    <property type="match status" value="1"/>
</dbReference>
<dbReference type="RefSeq" id="WP_076483353.1">
    <property type="nucleotide sequence ID" value="NZ_FTOG01000001.1"/>
</dbReference>
<feature type="compositionally biased region" description="Low complexity" evidence="1">
    <location>
        <begin position="816"/>
        <end position="829"/>
    </location>
</feature>
<reference evidence="4" key="1">
    <citation type="submission" date="2017-01" db="EMBL/GenBank/DDBJ databases">
        <authorList>
            <person name="Varghese N."/>
            <person name="Submissions S."/>
        </authorList>
    </citation>
    <scope>NUCLEOTIDE SEQUENCE [LARGE SCALE GENOMIC DNA]</scope>
    <source>
        <strain evidence="4">DSM 19945</strain>
    </source>
</reference>
<feature type="compositionally biased region" description="Low complexity" evidence="1">
    <location>
        <begin position="695"/>
        <end position="714"/>
    </location>
</feature>
<accession>A0A1N7J6U6</accession>
<dbReference type="Proteomes" id="UP000186221">
    <property type="component" value="Unassembled WGS sequence"/>
</dbReference>
<dbReference type="CDD" id="cd04765">
    <property type="entry name" value="HTH_MlrA-like_sg2"/>
    <property type="match status" value="1"/>
</dbReference>
<feature type="compositionally biased region" description="Acidic residues" evidence="1">
    <location>
        <begin position="800"/>
        <end position="815"/>
    </location>
</feature>
<dbReference type="EMBL" id="FTOG01000001">
    <property type="protein sequence ID" value="SIS45034.1"/>
    <property type="molecule type" value="Genomic_DNA"/>
</dbReference>
<dbReference type="AlphaFoldDB" id="A0A1N7J6U6"/>
<feature type="region of interest" description="Disordered" evidence="1">
    <location>
        <begin position="457"/>
        <end position="545"/>
    </location>
</feature>
<feature type="compositionally biased region" description="Acidic residues" evidence="1">
    <location>
        <begin position="464"/>
        <end position="475"/>
    </location>
</feature>